<evidence type="ECO:0000256" key="5">
    <source>
        <dbReference type="ARBA" id="ARBA00022989"/>
    </source>
</evidence>
<sequence>MTFWDKLFSNFGLMHITLPQVIMILIALLLAYLAIVKKYEPLLLLPLAFGMMIANIPLAALSSYDDGGLIYYLYQGIDLGIYPPMIFLCIGAMTDFGPLIASPRNALIGLGGQLGIFVAMGGALLIGQALAYIIPGLEPFSLSEAAAIGIIGSSDGPTSIYTADRLAPDLLPVITVAAYSYMALVPIIQPPIMRALTTPKERIIVMPESKRVTRKQKIIFSFAITLATLLLVPAAGSLIAMLMLGNLIKESGVTERYVRSLQNDLLNILTLLIGISVGATATAERILNPHTILIICLGLFAFAFGTIGGIIIAKILCKVTGGKVNPLIGNSGVSAMPMAARVSQKLGQEYNPHNYLLMHAMGPIVSSTIGSALIAGIFITLFGS</sequence>
<keyword evidence="7" id="KW-0915">Sodium</keyword>
<keyword evidence="7" id="KW-0813">Transport</keyword>
<feature type="transmembrane region" description="Helical" evidence="8">
    <location>
        <begin position="292"/>
        <end position="316"/>
    </location>
</feature>
<protein>
    <submittedName>
        <fullName evidence="9">Oxaloacetate decarboxylase beta subunit</fullName>
    </submittedName>
</protein>
<proteinExistence type="predicted"/>
<dbReference type="AlphaFoldDB" id="A0A4R1QMD9"/>
<evidence type="ECO:0000256" key="6">
    <source>
        <dbReference type="ARBA" id="ARBA00023136"/>
    </source>
</evidence>
<evidence type="ECO:0000313" key="9">
    <source>
        <dbReference type="EMBL" id="TCL54427.1"/>
    </source>
</evidence>
<feature type="transmembrane region" description="Helical" evidence="8">
    <location>
        <begin position="218"/>
        <end position="245"/>
    </location>
</feature>
<dbReference type="EMBL" id="SLUO01000020">
    <property type="protein sequence ID" value="TCL54427.1"/>
    <property type="molecule type" value="Genomic_DNA"/>
</dbReference>
<keyword evidence="6 7" id="KW-0472">Membrane</keyword>
<feature type="transmembrane region" description="Helical" evidence="8">
    <location>
        <begin position="265"/>
        <end position="283"/>
    </location>
</feature>
<feature type="transmembrane region" description="Helical" evidence="8">
    <location>
        <begin position="81"/>
        <end position="102"/>
    </location>
</feature>
<keyword evidence="2 7" id="KW-1003">Cell membrane</keyword>
<feature type="transmembrane region" description="Helical" evidence="8">
    <location>
        <begin position="42"/>
        <end position="61"/>
    </location>
</feature>
<dbReference type="PIRSF" id="PIRSF015658">
    <property type="entry name" value="MmdB_OadB"/>
    <property type="match status" value="1"/>
</dbReference>
<gene>
    <name evidence="9" type="ORF">EDD76_12024</name>
</gene>
<keyword evidence="3 8" id="KW-0812">Transmembrane</keyword>
<keyword evidence="5 8" id="KW-1133">Transmembrane helix</keyword>
<dbReference type="InterPro" id="IPR005661">
    <property type="entry name" value="OadB_MmdB"/>
</dbReference>
<evidence type="ECO:0000256" key="3">
    <source>
        <dbReference type="ARBA" id="ARBA00022692"/>
    </source>
</evidence>
<evidence type="ECO:0000256" key="2">
    <source>
        <dbReference type="ARBA" id="ARBA00022475"/>
    </source>
</evidence>
<keyword evidence="4" id="KW-1278">Translocase</keyword>
<feature type="transmembrane region" description="Helical" evidence="8">
    <location>
        <begin position="12"/>
        <end position="35"/>
    </location>
</feature>
<dbReference type="PANTHER" id="PTHR35806:SF1">
    <property type="entry name" value="OXALOACETATE DECARBOXYLASE BETA CHAIN 2"/>
    <property type="match status" value="1"/>
</dbReference>
<dbReference type="Pfam" id="PF03977">
    <property type="entry name" value="OAD_beta"/>
    <property type="match status" value="1"/>
</dbReference>
<dbReference type="Proteomes" id="UP000295718">
    <property type="component" value="Unassembled WGS sequence"/>
</dbReference>
<keyword evidence="7" id="KW-0739">Sodium transport</keyword>
<feature type="transmembrane region" description="Helical" evidence="8">
    <location>
        <begin position="114"/>
        <end position="134"/>
    </location>
</feature>
<dbReference type="OrthoDB" id="9783838at2"/>
<keyword evidence="10" id="KW-1185">Reference proteome</keyword>
<dbReference type="PANTHER" id="PTHR35806">
    <property type="entry name" value="OXALOACETATE DECARBOXYLASE BETA CHAIN 2"/>
    <property type="match status" value="1"/>
</dbReference>
<dbReference type="GO" id="GO:0016829">
    <property type="term" value="F:lyase activity"/>
    <property type="evidence" value="ECO:0007669"/>
    <property type="project" value="InterPro"/>
</dbReference>
<dbReference type="GO" id="GO:0006814">
    <property type="term" value="P:sodium ion transport"/>
    <property type="evidence" value="ECO:0007669"/>
    <property type="project" value="UniProtKB-UniRule"/>
</dbReference>
<comment type="caution">
    <text evidence="9">The sequence shown here is derived from an EMBL/GenBank/DDBJ whole genome shotgun (WGS) entry which is preliminary data.</text>
</comment>
<dbReference type="STRING" id="1469948.GCA_000732725_04156"/>
<dbReference type="NCBIfam" id="TIGR01109">
    <property type="entry name" value="Na_pump_decarbB"/>
    <property type="match status" value="1"/>
</dbReference>
<evidence type="ECO:0000313" key="10">
    <source>
        <dbReference type="Proteomes" id="UP000295718"/>
    </source>
</evidence>
<comment type="subcellular location">
    <subcellularLocation>
        <location evidence="1">Cell membrane</location>
        <topology evidence="1">Multi-pass membrane protein</topology>
    </subcellularLocation>
</comment>
<dbReference type="GO" id="GO:0005886">
    <property type="term" value="C:plasma membrane"/>
    <property type="evidence" value="ECO:0007669"/>
    <property type="project" value="UniProtKB-SubCell"/>
</dbReference>
<organism evidence="9 10">
    <name type="scientific">Kineothrix alysoides</name>
    <dbReference type="NCBI Taxonomy" id="1469948"/>
    <lineage>
        <taxon>Bacteria</taxon>
        <taxon>Bacillati</taxon>
        <taxon>Bacillota</taxon>
        <taxon>Clostridia</taxon>
        <taxon>Lachnospirales</taxon>
        <taxon>Lachnospiraceae</taxon>
        <taxon>Kineothrix</taxon>
    </lineage>
</organism>
<evidence type="ECO:0000256" key="8">
    <source>
        <dbReference type="SAM" id="Phobius"/>
    </source>
</evidence>
<evidence type="ECO:0000256" key="4">
    <source>
        <dbReference type="ARBA" id="ARBA00022967"/>
    </source>
</evidence>
<dbReference type="RefSeq" id="WP_031392765.1">
    <property type="nucleotide sequence ID" value="NZ_JPNB01000003.1"/>
</dbReference>
<accession>A0A4R1QMD9</accession>
<evidence type="ECO:0000256" key="7">
    <source>
        <dbReference type="PIRNR" id="PIRNR015658"/>
    </source>
</evidence>
<name>A0A4R1QMD9_9FIRM</name>
<evidence type="ECO:0000256" key="1">
    <source>
        <dbReference type="ARBA" id="ARBA00004651"/>
    </source>
</evidence>
<keyword evidence="7" id="KW-0406">Ion transport</keyword>
<feature type="transmembrane region" description="Helical" evidence="8">
    <location>
        <begin position="360"/>
        <end position="382"/>
    </location>
</feature>
<reference evidence="9 10" key="1">
    <citation type="submission" date="2019-03" db="EMBL/GenBank/DDBJ databases">
        <title>Genomic Encyclopedia of Type Strains, Phase IV (KMG-IV): sequencing the most valuable type-strain genomes for metagenomic binning, comparative biology and taxonomic classification.</title>
        <authorList>
            <person name="Goeker M."/>
        </authorList>
    </citation>
    <scope>NUCLEOTIDE SEQUENCE [LARGE SCALE GENOMIC DNA]</scope>
    <source>
        <strain evidence="9 10">DSM 100556</strain>
    </source>
</reference>